<feature type="region of interest" description="Disordered" evidence="1">
    <location>
        <begin position="63"/>
        <end position="197"/>
    </location>
</feature>
<name>A0ABS6K1Q8_9BACI</name>
<keyword evidence="4" id="KW-1185">Reference proteome</keyword>
<dbReference type="Gene3D" id="2.170.130.30">
    <property type="match status" value="1"/>
</dbReference>
<protein>
    <submittedName>
        <fullName evidence="3">DUF4430 domain-containing protein</fullName>
    </submittedName>
</protein>
<accession>A0ABS6K1Q8</accession>
<proteinExistence type="predicted"/>
<gene>
    <name evidence="3" type="ORF">KS407_18295</name>
</gene>
<dbReference type="RefSeq" id="WP_088074529.1">
    <property type="nucleotide sequence ID" value="NZ_JAHQCR010000075.1"/>
</dbReference>
<feature type="domain" description="Transcobalamin-like C-terminal" evidence="2">
    <location>
        <begin position="213"/>
        <end position="283"/>
    </location>
</feature>
<feature type="compositionally biased region" description="Low complexity" evidence="1">
    <location>
        <begin position="146"/>
        <end position="158"/>
    </location>
</feature>
<feature type="compositionally biased region" description="Basic and acidic residues" evidence="1">
    <location>
        <begin position="81"/>
        <end position="98"/>
    </location>
</feature>
<dbReference type="Pfam" id="PF14478">
    <property type="entry name" value="DUF4430"/>
    <property type="match status" value="1"/>
</dbReference>
<evidence type="ECO:0000259" key="2">
    <source>
        <dbReference type="Pfam" id="PF14478"/>
    </source>
</evidence>
<sequence length="291" mass="30963">MIKKKTIKIVTVLFSFLFIMAVSLFGCGTATDQEATIGPVHDAVKLEKGPFERSQPQVAIAFKNELGEKDEGTDEPNEGTTESKTEEEQLGSEPRDESTSVAKSEQSETNTSASSTDKSKKTDEKGSGEESRTESKDTANNKKSDSATSTSSSKSNSSKNKEGKKEGSKGNDNDSDSSNDGTEPKAETVSITVTGPPDIGSILSNTQIPFEGGDTVLDILLKTSLRVDYTGRGATAYVQGIDHIYEFDYGVNSGWVASVNGVDLSRSAGATSVKAGDSITWLYLEDYTDGS</sequence>
<feature type="compositionally biased region" description="Basic and acidic residues" evidence="1">
    <location>
        <begin position="159"/>
        <end position="172"/>
    </location>
</feature>
<evidence type="ECO:0000313" key="4">
    <source>
        <dbReference type="Proteomes" id="UP000790580"/>
    </source>
</evidence>
<organism evidence="3 4">
    <name type="scientific">Evansella alkalicola</name>
    <dbReference type="NCBI Taxonomy" id="745819"/>
    <lineage>
        <taxon>Bacteria</taxon>
        <taxon>Bacillati</taxon>
        <taxon>Bacillota</taxon>
        <taxon>Bacilli</taxon>
        <taxon>Bacillales</taxon>
        <taxon>Bacillaceae</taxon>
        <taxon>Evansella</taxon>
    </lineage>
</organism>
<dbReference type="EMBL" id="JAHQCR010000075">
    <property type="protein sequence ID" value="MBU9723372.1"/>
    <property type="molecule type" value="Genomic_DNA"/>
</dbReference>
<dbReference type="PROSITE" id="PS51257">
    <property type="entry name" value="PROKAR_LIPOPROTEIN"/>
    <property type="match status" value="1"/>
</dbReference>
<dbReference type="InterPro" id="IPR027954">
    <property type="entry name" value="Transcobalamin-like_C"/>
</dbReference>
<evidence type="ECO:0000313" key="3">
    <source>
        <dbReference type="EMBL" id="MBU9723372.1"/>
    </source>
</evidence>
<feature type="compositionally biased region" description="Basic and acidic residues" evidence="1">
    <location>
        <begin position="117"/>
        <end position="145"/>
    </location>
</feature>
<comment type="caution">
    <text evidence="3">The sequence shown here is derived from an EMBL/GenBank/DDBJ whole genome shotgun (WGS) entry which is preliminary data.</text>
</comment>
<reference evidence="3 4" key="1">
    <citation type="submission" date="2021-06" db="EMBL/GenBank/DDBJ databases">
        <title>Bacillus sp. RD4P76, an endophyte from a halophyte.</title>
        <authorList>
            <person name="Sun J.-Q."/>
        </authorList>
    </citation>
    <scope>NUCLEOTIDE SEQUENCE [LARGE SCALE GENOMIC DNA]</scope>
    <source>
        <strain evidence="3 4">JCM 17098</strain>
    </source>
</reference>
<feature type="compositionally biased region" description="Polar residues" evidence="1">
    <location>
        <begin position="99"/>
        <end position="113"/>
    </location>
</feature>
<evidence type="ECO:0000256" key="1">
    <source>
        <dbReference type="SAM" id="MobiDB-lite"/>
    </source>
</evidence>
<dbReference type="Proteomes" id="UP000790580">
    <property type="component" value="Unassembled WGS sequence"/>
</dbReference>